<protein>
    <submittedName>
        <fullName evidence="2">Sel1 repeat family protein</fullName>
    </submittedName>
</protein>
<keyword evidence="3" id="KW-1185">Reference proteome</keyword>
<dbReference type="KEGG" id="orm:HTY61_04300"/>
<dbReference type="Pfam" id="PF08238">
    <property type="entry name" value="Sel1"/>
    <property type="match status" value="3"/>
</dbReference>
<dbReference type="SMART" id="SM00671">
    <property type="entry name" value="SEL1"/>
    <property type="match status" value="4"/>
</dbReference>
<name>A0A6N1VET6_9HYPH</name>
<dbReference type="PANTHER" id="PTHR11102:SF160">
    <property type="entry name" value="ERAD-ASSOCIATED E3 UBIQUITIN-PROTEIN LIGASE COMPONENT HRD3"/>
    <property type="match status" value="1"/>
</dbReference>
<reference evidence="2 3" key="1">
    <citation type="submission" date="2020-06" db="EMBL/GenBank/DDBJ databases">
        <title>Oricola thermophila sp. nov. isolated from a tidal sediments.</title>
        <authorList>
            <person name="Kwon K.K."/>
            <person name="Yang S.-H."/>
            <person name="Park M.-J."/>
        </authorList>
    </citation>
    <scope>NUCLEOTIDE SEQUENCE [LARGE SCALE GENOMIC DNA]</scope>
    <source>
        <strain evidence="2 3">MEBiC13590</strain>
    </source>
</reference>
<dbReference type="InterPro" id="IPR006597">
    <property type="entry name" value="Sel1-like"/>
</dbReference>
<feature type="signal peptide" evidence="1">
    <location>
        <begin position="1"/>
        <end position="33"/>
    </location>
</feature>
<dbReference type="Proteomes" id="UP000509367">
    <property type="component" value="Chromosome"/>
</dbReference>
<dbReference type="EMBL" id="CP054836">
    <property type="protein sequence ID" value="QKV17742.1"/>
    <property type="molecule type" value="Genomic_DNA"/>
</dbReference>
<dbReference type="PANTHER" id="PTHR11102">
    <property type="entry name" value="SEL-1-LIKE PROTEIN"/>
    <property type="match status" value="1"/>
</dbReference>
<accession>A0A6N1VET6</accession>
<gene>
    <name evidence="2" type="ORF">HTY61_04300</name>
</gene>
<dbReference type="RefSeq" id="WP_175275639.1">
    <property type="nucleotide sequence ID" value="NZ_CP054836.1"/>
</dbReference>
<evidence type="ECO:0000313" key="2">
    <source>
        <dbReference type="EMBL" id="QKV17742.1"/>
    </source>
</evidence>
<proteinExistence type="predicted"/>
<organism evidence="2 3">
    <name type="scientific">Oricola thermophila</name>
    <dbReference type="NCBI Taxonomy" id="2742145"/>
    <lineage>
        <taxon>Bacteria</taxon>
        <taxon>Pseudomonadati</taxon>
        <taxon>Pseudomonadota</taxon>
        <taxon>Alphaproteobacteria</taxon>
        <taxon>Hyphomicrobiales</taxon>
        <taxon>Ahrensiaceae</taxon>
        <taxon>Oricola</taxon>
    </lineage>
</organism>
<dbReference type="InterPro" id="IPR050767">
    <property type="entry name" value="Sel1_AlgK"/>
</dbReference>
<dbReference type="Gene3D" id="1.25.40.10">
    <property type="entry name" value="Tetratricopeptide repeat domain"/>
    <property type="match status" value="1"/>
</dbReference>
<dbReference type="SUPFAM" id="SSF81901">
    <property type="entry name" value="HCP-like"/>
    <property type="match status" value="1"/>
</dbReference>
<keyword evidence="1" id="KW-0732">Signal</keyword>
<feature type="chain" id="PRO_5026913553" evidence="1">
    <location>
        <begin position="34"/>
        <end position="267"/>
    </location>
</feature>
<dbReference type="AlphaFoldDB" id="A0A6N1VET6"/>
<sequence length="267" mass="29244">MTIYGSKNNNRSKALNTLTVAACSLSLVLSAFATVPSFAQTAEPEKKGPWVLFRFGFSAYKNGRKDEALRAYRDAAEQGHAGARWKLATMYASGDGVQEDDYEAFRIYEGLVNEGAEPGTRDETFVAHALMSLANYLRRGIPNSPISADPSRARQLYLQAASQFGDPDAQFELGRMYLNGEGGPVDQVTAARWFNLAARKGHVGSEAMLGKILFDSGRTVRGLSMLTRALNKAQEPEIHWIRALQEEAFAVSTEADRRTAIALASQN</sequence>
<dbReference type="InterPro" id="IPR011990">
    <property type="entry name" value="TPR-like_helical_dom_sf"/>
</dbReference>
<evidence type="ECO:0000256" key="1">
    <source>
        <dbReference type="SAM" id="SignalP"/>
    </source>
</evidence>
<evidence type="ECO:0000313" key="3">
    <source>
        <dbReference type="Proteomes" id="UP000509367"/>
    </source>
</evidence>